<dbReference type="PANTHER" id="PTHR30069:SF53">
    <property type="entry name" value="COLICIN I RECEPTOR-RELATED"/>
    <property type="match status" value="1"/>
</dbReference>
<keyword evidence="7" id="KW-0406">Ion transport</keyword>
<evidence type="ECO:0000256" key="9">
    <source>
        <dbReference type="ARBA" id="ARBA00023136"/>
    </source>
</evidence>
<dbReference type="Proteomes" id="UP000317763">
    <property type="component" value="Unassembled WGS sequence"/>
</dbReference>
<evidence type="ECO:0000256" key="11">
    <source>
        <dbReference type="ARBA" id="ARBA00023237"/>
    </source>
</evidence>
<evidence type="ECO:0000259" key="15">
    <source>
        <dbReference type="Pfam" id="PF00593"/>
    </source>
</evidence>
<evidence type="ECO:0000256" key="5">
    <source>
        <dbReference type="ARBA" id="ARBA00022692"/>
    </source>
</evidence>
<keyword evidence="3 12" id="KW-0813">Transport</keyword>
<evidence type="ECO:0000256" key="8">
    <source>
        <dbReference type="ARBA" id="ARBA00023077"/>
    </source>
</evidence>
<dbReference type="InterPro" id="IPR037066">
    <property type="entry name" value="Plug_dom_sf"/>
</dbReference>
<sequence length="601" mass="64597">MFQLKAGVRACLCAWGVVGSALAQTALPPTVVVANRAEQPLTDVLADVAIIDRATLEASGAAGVADVLATLPGIEIARNGGVGNTTSVFIRGAESRFVAVFIDGVRVDSQSTGGATWNAIPLALIDRIEVVRGPAAAVYGSDALAGVVQIFTRRGDGGWRPSVEVGAGSDGLRRVQASVAGRQGDWDAAVAVHGERSDGFNVQPAANPDRDGYRSHGVSASVGWAVANGHRLEATVVEQRLKAEYDGFRSTVQDWSVHDLRTVGLRWSAQWSSEQRSELSLGRGTDRYETRPSPYVTETDVTTALWRHEWLLGAHRWQVLLERREDDLRNSSLAGGRGQRHQSGVGLGWGWQAGAHAVQLNVRHDDDSEFGGETTGSAAYAWRFAPGWKARAGVGTAFRAPTLYQRFSEYGSAGLQPERARNAEVALEYARDGWQAGLVAYHARVRDLIQFGAAGPCASAYGCYENVGRARLRGVSLRGGMPVAGGRVEASVDWSDPENAATGKRLARRAARSAKLQWTQPLATGRLGLEWQVAGERFDNAANTTRLGGYGVVNLSWRQPVARDWALLARIDNLGDKAYETARGYATGGRQVYVGLSWTPR</sequence>
<evidence type="ECO:0000256" key="2">
    <source>
        <dbReference type="ARBA" id="ARBA00009810"/>
    </source>
</evidence>
<dbReference type="Pfam" id="PF00593">
    <property type="entry name" value="TonB_dep_Rec_b-barrel"/>
    <property type="match status" value="1"/>
</dbReference>
<keyword evidence="8 13" id="KW-0798">TonB box</keyword>
<evidence type="ECO:0000256" key="10">
    <source>
        <dbReference type="ARBA" id="ARBA00023170"/>
    </source>
</evidence>
<gene>
    <name evidence="17" type="primary">btuB</name>
    <name evidence="17" type="ORF">Ttaiw_00375</name>
</gene>
<feature type="signal peptide" evidence="14">
    <location>
        <begin position="1"/>
        <end position="23"/>
    </location>
</feature>
<dbReference type="InterPro" id="IPR000531">
    <property type="entry name" value="Beta-barrel_TonB"/>
</dbReference>
<dbReference type="CDD" id="cd01347">
    <property type="entry name" value="ligand_gated_channel"/>
    <property type="match status" value="1"/>
</dbReference>
<evidence type="ECO:0000256" key="1">
    <source>
        <dbReference type="ARBA" id="ARBA00004571"/>
    </source>
</evidence>
<keyword evidence="6 14" id="KW-0732">Signal</keyword>
<keyword evidence="10" id="KW-0675">Receptor</keyword>
<dbReference type="EMBL" id="VJOM01000002">
    <property type="protein sequence ID" value="TSE33802.1"/>
    <property type="molecule type" value="Genomic_DNA"/>
</dbReference>
<dbReference type="PANTHER" id="PTHR30069">
    <property type="entry name" value="TONB-DEPENDENT OUTER MEMBRANE RECEPTOR"/>
    <property type="match status" value="1"/>
</dbReference>
<name>A0A554XD80_9BURK</name>
<keyword evidence="11 12" id="KW-0998">Cell outer membrane</keyword>
<protein>
    <submittedName>
        <fullName evidence="17">Vitamin B12 transporter BtuB</fullName>
    </submittedName>
</protein>
<dbReference type="InterPro" id="IPR036942">
    <property type="entry name" value="Beta-barrel_TonB_sf"/>
</dbReference>
<dbReference type="Pfam" id="PF07715">
    <property type="entry name" value="Plug"/>
    <property type="match status" value="1"/>
</dbReference>
<dbReference type="OrthoDB" id="183532at2"/>
<proteinExistence type="inferred from homology"/>
<dbReference type="Gene3D" id="2.40.170.20">
    <property type="entry name" value="TonB-dependent receptor, beta-barrel domain"/>
    <property type="match status" value="1"/>
</dbReference>
<dbReference type="AlphaFoldDB" id="A0A554XD80"/>
<reference evidence="17 18" key="1">
    <citation type="submission" date="2019-07" db="EMBL/GenBank/DDBJ databases">
        <title>Tepidimonas taiwanensis I1-1 draft genome.</title>
        <authorList>
            <person name="Da Costa M.S."/>
            <person name="Froufe H.J.C."/>
            <person name="Egas C."/>
            <person name="Albuquerque L."/>
        </authorList>
    </citation>
    <scope>NUCLEOTIDE SEQUENCE [LARGE SCALE GENOMIC DNA]</scope>
    <source>
        <strain evidence="17 18">I1-1</strain>
    </source>
</reference>
<feature type="chain" id="PRO_5022076808" evidence="14">
    <location>
        <begin position="24"/>
        <end position="601"/>
    </location>
</feature>
<evidence type="ECO:0000313" key="17">
    <source>
        <dbReference type="EMBL" id="TSE33802.1"/>
    </source>
</evidence>
<evidence type="ECO:0000256" key="4">
    <source>
        <dbReference type="ARBA" id="ARBA00022452"/>
    </source>
</evidence>
<dbReference type="InterPro" id="IPR012910">
    <property type="entry name" value="Plug_dom"/>
</dbReference>
<accession>A0A554XD80</accession>
<evidence type="ECO:0000256" key="3">
    <source>
        <dbReference type="ARBA" id="ARBA00022448"/>
    </source>
</evidence>
<keyword evidence="4 12" id="KW-1134">Transmembrane beta strand</keyword>
<comment type="similarity">
    <text evidence="2 12 13">Belongs to the TonB-dependent receptor family.</text>
</comment>
<evidence type="ECO:0000313" key="18">
    <source>
        <dbReference type="Proteomes" id="UP000317763"/>
    </source>
</evidence>
<feature type="domain" description="TonB-dependent receptor plug" evidence="16">
    <location>
        <begin position="42"/>
        <end position="147"/>
    </location>
</feature>
<organism evidence="17 18">
    <name type="scientific">Tepidimonas taiwanensis</name>
    <dbReference type="NCBI Taxonomy" id="307486"/>
    <lineage>
        <taxon>Bacteria</taxon>
        <taxon>Pseudomonadati</taxon>
        <taxon>Pseudomonadota</taxon>
        <taxon>Betaproteobacteria</taxon>
        <taxon>Burkholderiales</taxon>
        <taxon>Tepidimonas</taxon>
    </lineage>
</organism>
<evidence type="ECO:0000256" key="14">
    <source>
        <dbReference type="SAM" id="SignalP"/>
    </source>
</evidence>
<dbReference type="Gene3D" id="2.170.130.10">
    <property type="entry name" value="TonB-dependent receptor, plug domain"/>
    <property type="match status" value="1"/>
</dbReference>
<evidence type="ECO:0000256" key="12">
    <source>
        <dbReference type="PROSITE-ProRule" id="PRU01360"/>
    </source>
</evidence>
<evidence type="ECO:0000256" key="6">
    <source>
        <dbReference type="ARBA" id="ARBA00022729"/>
    </source>
</evidence>
<dbReference type="SUPFAM" id="SSF56935">
    <property type="entry name" value="Porins"/>
    <property type="match status" value="1"/>
</dbReference>
<keyword evidence="5 12" id="KW-0812">Transmembrane</keyword>
<comment type="subcellular location">
    <subcellularLocation>
        <location evidence="1 12">Cell outer membrane</location>
        <topology evidence="1 12">Multi-pass membrane protein</topology>
    </subcellularLocation>
</comment>
<evidence type="ECO:0000256" key="7">
    <source>
        <dbReference type="ARBA" id="ARBA00023065"/>
    </source>
</evidence>
<evidence type="ECO:0000256" key="13">
    <source>
        <dbReference type="RuleBase" id="RU003357"/>
    </source>
</evidence>
<dbReference type="GO" id="GO:0009279">
    <property type="term" value="C:cell outer membrane"/>
    <property type="evidence" value="ECO:0007669"/>
    <property type="project" value="UniProtKB-SubCell"/>
</dbReference>
<keyword evidence="18" id="KW-1185">Reference proteome</keyword>
<dbReference type="GO" id="GO:0006811">
    <property type="term" value="P:monoatomic ion transport"/>
    <property type="evidence" value="ECO:0007669"/>
    <property type="project" value="UniProtKB-KW"/>
</dbReference>
<dbReference type="InterPro" id="IPR039426">
    <property type="entry name" value="TonB-dep_rcpt-like"/>
</dbReference>
<dbReference type="STRING" id="307486.GCA_000807215_02153"/>
<comment type="caution">
    <text evidence="17">The sequence shown here is derived from an EMBL/GenBank/DDBJ whole genome shotgun (WGS) entry which is preliminary data.</text>
</comment>
<dbReference type="GO" id="GO:0015889">
    <property type="term" value="P:cobalamin transport"/>
    <property type="evidence" value="ECO:0007669"/>
    <property type="project" value="TreeGrafter"/>
</dbReference>
<feature type="domain" description="TonB-dependent receptor-like beta-barrel" evidence="15">
    <location>
        <begin position="203"/>
        <end position="574"/>
    </location>
</feature>
<keyword evidence="9 12" id="KW-0472">Membrane</keyword>
<dbReference type="PROSITE" id="PS52016">
    <property type="entry name" value="TONB_DEPENDENT_REC_3"/>
    <property type="match status" value="1"/>
</dbReference>
<evidence type="ECO:0000259" key="16">
    <source>
        <dbReference type="Pfam" id="PF07715"/>
    </source>
</evidence>